<name>A0A5B6USV1_9ROSI</name>
<dbReference type="AlphaFoldDB" id="A0A5B6USV1"/>
<organism evidence="2 3">
    <name type="scientific">Gossypium australe</name>
    <dbReference type="NCBI Taxonomy" id="47621"/>
    <lineage>
        <taxon>Eukaryota</taxon>
        <taxon>Viridiplantae</taxon>
        <taxon>Streptophyta</taxon>
        <taxon>Embryophyta</taxon>
        <taxon>Tracheophyta</taxon>
        <taxon>Spermatophyta</taxon>
        <taxon>Magnoliopsida</taxon>
        <taxon>eudicotyledons</taxon>
        <taxon>Gunneridae</taxon>
        <taxon>Pentapetalae</taxon>
        <taxon>rosids</taxon>
        <taxon>malvids</taxon>
        <taxon>Malvales</taxon>
        <taxon>Malvaceae</taxon>
        <taxon>Malvoideae</taxon>
        <taxon>Gossypium</taxon>
    </lineage>
</organism>
<accession>A0A5B6USV1</accession>
<evidence type="ECO:0000313" key="3">
    <source>
        <dbReference type="Proteomes" id="UP000325315"/>
    </source>
</evidence>
<gene>
    <name evidence="2" type="ORF">EPI10_027764</name>
</gene>
<comment type="caution">
    <text evidence="2">The sequence shown here is derived from an EMBL/GenBank/DDBJ whole genome shotgun (WGS) entry which is preliminary data.</text>
</comment>
<protein>
    <submittedName>
        <fullName evidence="2">NADH--cytochrome b5 reductase 1-like</fullName>
    </submittedName>
</protein>
<sequence>MVQESIARLAVTSNNFEIKPFRGSMTKDPNQSLKRITGSLMMLFVFDFFRFSLIDNTFSWLDSQAPRSITTWDELTGKFLQKFFPINTTVQLRREIASLDIWKGKASMKCGNASKC</sequence>
<keyword evidence="3" id="KW-1185">Reference proteome</keyword>
<dbReference type="Proteomes" id="UP000325315">
    <property type="component" value="Unassembled WGS sequence"/>
</dbReference>
<evidence type="ECO:0000259" key="1">
    <source>
        <dbReference type="Pfam" id="PF03732"/>
    </source>
</evidence>
<proteinExistence type="predicted"/>
<feature type="domain" description="Retrotransposon gag" evidence="1">
    <location>
        <begin position="48"/>
        <end position="99"/>
    </location>
</feature>
<reference evidence="3" key="1">
    <citation type="journal article" date="2019" name="Plant Biotechnol. J.">
        <title>Genome sequencing of the Australian wild diploid species Gossypium australe highlights disease resistance and delayed gland morphogenesis.</title>
        <authorList>
            <person name="Cai Y."/>
            <person name="Cai X."/>
            <person name="Wang Q."/>
            <person name="Wang P."/>
            <person name="Zhang Y."/>
            <person name="Cai C."/>
            <person name="Xu Y."/>
            <person name="Wang K."/>
            <person name="Zhou Z."/>
            <person name="Wang C."/>
            <person name="Geng S."/>
            <person name="Li B."/>
            <person name="Dong Q."/>
            <person name="Hou Y."/>
            <person name="Wang H."/>
            <person name="Ai P."/>
            <person name="Liu Z."/>
            <person name="Yi F."/>
            <person name="Sun M."/>
            <person name="An G."/>
            <person name="Cheng J."/>
            <person name="Zhang Y."/>
            <person name="Shi Q."/>
            <person name="Xie Y."/>
            <person name="Shi X."/>
            <person name="Chang Y."/>
            <person name="Huang F."/>
            <person name="Chen Y."/>
            <person name="Hong S."/>
            <person name="Mi L."/>
            <person name="Sun Q."/>
            <person name="Zhang L."/>
            <person name="Zhou B."/>
            <person name="Peng R."/>
            <person name="Zhang X."/>
            <person name="Liu F."/>
        </authorList>
    </citation>
    <scope>NUCLEOTIDE SEQUENCE [LARGE SCALE GENOMIC DNA]</scope>
    <source>
        <strain evidence="3">cv. PA1801</strain>
    </source>
</reference>
<dbReference type="InterPro" id="IPR005162">
    <property type="entry name" value="Retrotrans_gag_dom"/>
</dbReference>
<evidence type="ECO:0000313" key="2">
    <source>
        <dbReference type="EMBL" id="KAA3461171.1"/>
    </source>
</evidence>
<dbReference type="Pfam" id="PF03732">
    <property type="entry name" value="Retrotrans_gag"/>
    <property type="match status" value="1"/>
</dbReference>
<dbReference type="EMBL" id="SMMG02000009">
    <property type="protein sequence ID" value="KAA3461171.1"/>
    <property type="molecule type" value="Genomic_DNA"/>
</dbReference>